<name>A0A6J7WG48_9CAUD</name>
<protein>
    <submittedName>
        <fullName evidence="1">Uncharacterized protein</fullName>
    </submittedName>
</protein>
<gene>
    <name evidence="1" type="ORF">UFOVP183_45</name>
</gene>
<reference evidence="1" key="1">
    <citation type="submission" date="2020-05" db="EMBL/GenBank/DDBJ databases">
        <authorList>
            <person name="Chiriac C."/>
            <person name="Salcher M."/>
            <person name="Ghai R."/>
            <person name="Kavagutti S V."/>
        </authorList>
    </citation>
    <scope>NUCLEOTIDE SEQUENCE</scope>
</reference>
<accession>A0A6J7WG48</accession>
<dbReference type="EMBL" id="LR798226">
    <property type="protein sequence ID" value="CAB5207205.1"/>
    <property type="molecule type" value="Genomic_DNA"/>
</dbReference>
<evidence type="ECO:0000313" key="1">
    <source>
        <dbReference type="EMBL" id="CAB5207205.1"/>
    </source>
</evidence>
<proteinExistence type="predicted"/>
<organism evidence="1">
    <name type="scientific">uncultured Caudovirales phage</name>
    <dbReference type="NCBI Taxonomy" id="2100421"/>
    <lineage>
        <taxon>Viruses</taxon>
        <taxon>Duplodnaviria</taxon>
        <taxon>Heunggongvirae</taxon>
        <taxon>Uroviricota</taxon>
        <taxon>Caudoviricetes</taxon>
        <taxon>Peduoviridae</taxon>
        <taxon>Maltschvirus</taxon>
        <taxon>Maltschvirus maltsch</taxon>
    </lineage>
</organism>
<sequence>MVQQRNTIREQILEALANGPLSSQDIAKQINSHVNSIKHIRLDMVKKGQIKEVGAKFSTSFGTIKMWGLVDAKPKAKNAFDWRNWEPQAKFSSREIAYSNSQFANRVEKRVIVYSRA</sequence>